<feature type="region of interest" description="Disordered" evidence="1">
    <location>
        <begin position="1"/>
        <end position="23"/>
    </location>
</feature>
<feature type="region of interest" description="Disordered" evidence="1">
    <location>
        <begin position="63"/>
        <end position="100"/>
    </location>
</feature>
<evidence type="ECO:0000313" key="4">
    <source>
        <dbReference type="Proteomes" id="UP000287547"/>
    </source>
</evidence>
<organism evidence="3 4">
    <name type="scientific">Kibdelosporangium aridum</name>
    <dbReference type="NCBI Taxonomy" id="2030"/>
    <lineage>
        <taxon>Bacteria</taxon>
        <taxon>Bacillati</taxon>
        <taxon>Actinomycetota</taxon>
        <taxon>Actinomycetes</taxon>
        <taxon>Pseudonocardiales</taxon>
        <taxon>Pseudonocardiaceae</taxon>
        <taxon>Kibdelosporangium</taxon>
    </lineage>
</organism>
<evidence type="ECO:0000256" key="1">
    <source>
        <dbReference type="SAM" id="MobiDB-lite"/>
    </source>
</evidence>
<reference evidence="3 4" key="1">
    <citation type="submission" date="2018-05" db="EMBL/GenBank/DDBJ databases">
        <title>Evolution of GPA BGCs.</title>
        <authorList>
            <person name="Waglechner N."/>
            <person name="Wright G.D."/>
        </authorList>
    </citation>
    <scope>NUCLEOTIDE SEQUENCE [LARGE SCALE GENOMIC DNA]</scope>
    <source>
        <strain evidence="3 4">A82846</strain>
    </source>
</reference>
<proteinExistence type="predicted"/>
<gene>
    <name evidence="3" type="ORF">DMH04_14710</name>
</gene>
<dbReference type="EMBL" id="QHKI01000009">
    <property type="protein sequence ID" value="RSM86395.1"/>
    <property type="molecule type" value="Genomic_DNA"/>
</dbReference>
<dbReference type="RefSeq" id="WP_037256063.1">
    <property type="nucleotide sequence ID" value="NZ_QHKI01000009.1"/>
</dbReference>
<feature type="compositionally biased region" description="Low complexity" evidence="1">
    <location>
        <begin position="77"/>
        <end position="90"/>
    </location>
</feature>
<keyword evidence="2" id="KW-0472">Membrane</keyword>
<dbReference type="Proteomes" id="UP000287547">
    <property type="component" value="Unassembled WGS sequence"/>
</dbReference>
<protein>
    <submittedName>
        <fullName evidence="3">Uncharacterized protein</fullName>
    </submittedName>
</protein>
<evidence type="ECO:0000313" key="3">
    <source>
        <dbReference type="EMBL" id="RSM86395.1"/>
    </source>
</evidence>
<name>A0A428ZEC7_KIBAR</name>
<accession>A0A428ZEC7</accession>
<keyword evidence="2" id="KW-1133">Transmembrane helix</keyword>
<feature type="transmembrane region" description="Helical" evidence="2">
    <location>
        <begin position="42"/>
        <end position="63"/>
    </location>
</feature>
<keyword evidence="2" id="KW-0812">Transmembrane</keyword>
<sequence>MDEHDLRRAFHHAAAQAPSWPPVESVLRAGHRARHRRRNVKIAMTAAAAIAAVVGAVTFPVALAPGPVQPATPPFPTTTTTSPPATQRPALPVGPPTQSR</sequence>
<dbReference type="AlphaFoldDB" id="A0A428ZEC7"/>
<evidence type="ECO:0000256" key="2">
    <source>
        <dbReference type="SAM" id="Phobius"/>
    </source>
</evidence>
<feature type="compositionally biased region" description="Pro residues" evidence="1">
    <location>
        <begin position="67"/>
        <end position="76"/>
    </location>
</feature>
<comment type="caution">
    <text evidence="3">The sequence shown here is derived from an EMBL/GenBank/DDBJ whole genome shotgun (WGS) entry which is preliminary data.</text>
</comment>